<evidence type="ECO:0000313" key="5">
    <source>
        <dbReference type="EMBL" id="RFM28222.1"/>
    </source>
</evidence>
<dbReference type="SUPFAM" id="SSF46689">
    <property type="entry name" value="Homeodomain-like"/>
    <property type="match status" value="1"/>
</dbReference>
<dbReference type="PANTHER" id="PTHR43280:SF2">
    <property type="entry name" value="HTH-TYPE TRANSCRIPTIONAL REGULATOR EXSA"/>
    <property type="match status" value="1"/>
</dbReference>
<dbReference type="PROSITE" id="PS01124">
    <property type="entry name" value="HTH_ARAC_FAMILY_2"/>
    <property type="match status" value="1"/>
</dbReference>
<dbReference type="GO" id="GO:0003700">
    <property type="term" value="F:DNA-binding transcription factor activity"/>
    <property type="evidence" value="ECO:0007669"/>
    <property type="project" value="InterPro"/>
</dbReference>
<keyword evidence="3" id="KW-0804">Transcription</keyword>
<dbReference type="PANTHER" id="PTHR43280">
    <property type="entry name" value="ARAC-FAMILY TRANSCRIPTIONAL REGULATOR"/>
    <property type="match status" value="1"/>
</dbReference>
<keyword evidence="1" id="KW-0805">Transcription regulation</keyword>
<gene>
    <name evidence="5" type="ORF">DXN05_11940</name>
</gene>
<comment type="caution">
    <text evidence="5">The sequence shown here is derived from an EMBL/GenBank/DDBJ whole genome shotgun (WGS) entry which is preliminary data.</text>
</comment>
<evidence type="ECO:0000256" key="3">
    <source>
        <dbReference type="ARBA" id="ARBA00023163"/>
    </source>
</evidence>
<reference evidence="5 6" key="1">
    <citation type="submission" date="2018-08" db="EMBL/GenBank/DDBJ databases">
        <title>Chitinophagaceae sp. K23C18032701, a novel bacterium isolated from forest soil.</title>
        <authorList>
            <person name="Wang C."/>
        </authorList>
    </citation>
    <scope>NUCLEOTIDE SEQUENCE [LARGE SCALE GENOMIC DNA]</scope>
    <source>
        <strain evidence="5 6">K23C18032701</strain>
    </source>
</reference>
<dbReference type="EMBL" id="QTJU01000003">
    <property type="protein sequence ID" value="RFM28222.1"/>
    <property type="molecule type" value="Genomic_DNA"/>
</dbReference>
<evidence type="ECO:0000313" key="6">
    <source>
        <dbReference type="Proteomes" id="UP000261284"/>
    </source>
</evidence>
<accession>A0A3E1NJW9</accession>
<evidence type="ECO:0000256" key="2">
    <source>
        <dbReference type="ARBA" id="ARBA00023125"/>
    </source>
</evidence>
<evidence type="ECO:0000256" key="1">
    <source>
        <dbReference type="ARBA" id="ARBA00023015"/>
    </source>
</evidence>
<dbReference type="InterPro" id="IPR009057">
    <property type="entry name" value="Homeodomain-like_sf"/>
</dbReference>
<keyword evidence="2" id="KW-0238">DNA-binding</keyword>
<dbReference type="Gene3D" id="1.10.10.60">
    <property type="entry name" value="Homeodomain-like"/>
    <property type="match status" value="1"/>
</dbReference>
<feature type="domain" description="HTH araC/xylS-type" evidence="4">
    <location>
        <begin position="218"/>
        <end position="320"/>
    </location>
</feature>
<organism evidence="5 6">
    <name type="scientific">Deminuibacter soli</name>
    <dbReference type="NCBI Taxonomy" id="2291815"/>
    <lineage>
        <taxon>Bacteria</taxon>
        <taxon>Pseudomonadati</taxon>
        <taxon>Bacteroidota</taxon>
        <taxon>Chitinophagia</taxon>
        <taxon>Chitinophagales</taxon>
        <taxon>Chitinophagaceae</taxon>
        <taxon>Deminuibacter</taxon>
    </lineage>
</organism>
<dbReference type="RefSeq" id="WP_116847468.1">
    <property type="nucleotide sequence ID" value="NZ_QTJU01000003.1"/>
</dbReference>
<dbReference type="InterPro" id="IPR018060">
    <property type="entry name" value="HTH_AraC"/>
</dbReference>
<dbReference type="Pfam" id="PF12833">
    <property type="entry name" value="HTH_18"/>
    <property type="match status" value="1"/>
</dbReference>
<proteinExistence type="predicted"/>
<dbReference type="GO" id="GO:0043565">
    <property type="term" value="F:sequence-specific DNA binding"/>
    <property type="evidence" value="ECO:0007669"/>
    <property type="project" value="InterPro"/>
</dbReference>
<sequence>MNIFKNSHQGMDTGLPPQLKTGIIPWANQKFTIYPSGQLLLQEYSHSKFTFQWYNYRMNEDTVMHYAPFHSYYLLLYTTLGQMCFSSREQNATRIALPEKSLLLLKVPVSGIELVLPAGKHEMVMYVLRGDFSQELSSPGSDFHEIFRQSKNTELTIGSFVLAANYMVQDIVKNILQHDNNNLGIDLLISLLTILKQYKKTWFDIHMQQPAIYVSQKEKLVEIRKKIIADPNRGNHKLTQLSRQYNIPEKKLRTEFRLLFHTELTDFVMEQMMERVKYLLRHSNKSIDSIALELGYENGANLAKTFRKHTQLSPREYRLQQSVPKNAK</sequence>
<dbReference type="SMART" id="SM00342">
    <property type="entry name" value="HTH_ARAC"/>
    <property type="match status" value="1"/>
</dbReference>
<dbReference type="OrthoDB" id="9799345at2"/>
<name>A0A3E1NJW9_9BACT</name>
<evidence type="ECO:0000259" key="4">
    <source>
        <dbReference type="PROSITE" id="PS01124"/>
    </source>
</evidence>
<keyword evidence="6" id="KW-1185">Reference proteome</keyword>
<protein>
    <submittedName>
        <fullName evidence="5">AraC family transcriptional regulator</fullName>
    </submittedName>
</protein>
<dbReference type="AlphaFoldDB" id="A0A3E1NJW9"/>
<dbReference type="Proteomes" id="UP000261284">
    <property type="component" value="Unassembled WGS sequence"/>
</dbReference>